<gene>
    <name evidence="3" type="ORF">DICVIV_08777</name>
</gene>
<keyword evidence="4" id="KW-1185">Reference proteome</keyword>
<dbReference type="PANTHER" id="PTHR21724:SF0">
    <property type="entry name" value="SHKT DOMAIN-CONTAINING PROTEIN"/>
    <property type="match status" value="1"/>
</dbReference>
<dbReference type="AlphaFoldDB" id="A0A0D8XN94"/>
<feature type="signal peptide" evidence="1">
    <location>
        <begin position="1"/>
        <end position="17"/>
    </location>
</feature>
<dbReference type="PANTHER" id="PTHR21724">
    <property type="entry name" value="SHKT DOMAIN-CONTAINING PROTEIN"/>
    <property type="match status" value="1"/>
</dbReference>
<reference evidence="3 4" key="1">
    <citation type="submission" date="2013-11" db="EMBL/GenBank/DDBJ databases">
        <title>Draft genome of the bovine lungworm Dictyocaulus viviparus.</title>
        <authorList>
            <person name="Mitreva M."/>
        </authorList>
    </citation>
    <scope>NUCLEOTIDE SEQUENCE [LARGE SCALE GENOMIC DNA]</scope>
    <source>
        <strain evidence="3 4">HannoverDv2000</strain>
    </source>
</reference>
<dbReference type="Proteomes" id="UP000053766">
    <property type="component" value="Unassembled WGS sequence"/>
</dbReference>
<evidence type="ECO:0000259" key="2">
    <source>
        <dbReference type="SMART" id="SM00254"/>
    </source>
</evidence>
<sequence length="226" mass="25120">MFTILTFTVVIPGVMLAIIDQNCTINDARGDRKFAPEAINCPNVLSDTTCSTLYQQAVQLNNGRDRDDRCFKRNGAVEPELVEAAVNTCPQTCGYCCITPAYKCENNQRPRLPCNLVTTTMCNNPTWRTILVDDCPKTCGLCDRSGGSTNTSTAGKHVDSVKVQLPGLRYRARLYADHIRIVSNGSGTDSVRVSSTLNLKKFSIVVEYADCVEKNFRKITHLFFLY</sequence>
<protein>
    <submittedName>
        <fullName evidence="3">ShTK domain protein</fullName>
    </submittedName>
</protein>
<proteinExistence type="predicted"/>
<evidence type="ECO:0000313" key="3">
    <source>
        <dbReference type="EMBL" id="KJH45197.1"/>
    </source>
</evidence>
<dbReference type="SMART" id="SM00254">
    <property type="entry name" value="ShKT"/>
    <property type="match status" value="1"/>
</dbReference>
<dbReference type="OrthoDB" id="5851695at2759"/>
<accession>A0A0D8XN94</accession>
<reference evidence="4" key="2">
    <citation type="journal article" date="2016" name="Sci. Rep.">
        <title>Dictyocaulus viviparus genome, variome and transcriptome elucidate lungworm biology and support future intervention.</title>
        <authorList>
            <person name="McNulty S.N."/>
            <person name="Strube C."/>
            <person name="Rosa B.A."/>
            <person name="Martin J.C."/>
            <person name="Tyagi R."/>
            <person name="Choi Y.J."/>
            <person name="Wang Q."/>
            <person name="Hallsworth Pepin K."/>
            <person name="Zhang X."/>
            <person name="Ozersky P."/>
            <person name="Wilson R.K."/>
            <person name="Sternberg P.W."/>
            <person name="Gasser R.B."/>
            <person name="Mitreva M."/>
        </authorList>
    </citation>
    <scope>NUCLEOTIDE SEQUENCE [LARGE SCALE GENOMIC DNA]</scope>
    <source>
        <strain evidence="4">HannoverDv2000</strain>
    </source>
</reference>
<dbReference type="Pfam" id="PF01549">
    <property type="entry name" value="ShK"/>
    <property type="match status" value="1"/>
</dbReference>
<feature type="domain" description="ShKT" evidence="2">
    <location>
        <begin position="103"/>
        <end position="143"/>
    </location>
</feature>
<dbReference type="InterPro" id="IPR003582">
    <property type="entry name" value="ShKT_dom"/>
</dbReference>
<name>A0A0D8XN94_DICVI</name>
<feature type="chain" id="PRO_5002336064" evidence="1">
    <location>
        <begin position="18"/>
        <end position="226"/>
    </location>
</feature>
<evidence type="ECO:0000256" key="1">
    <source>
        <dbReference type="SAM" id="SignalP"/>
    </source>
</evidence>
<organism evidence="3 4">
    <name type="scientific">Dictyocaulus viviparus</name>
    <name type="common">Bovine lungworm</name>
    <dbReference type="NCBI Taxonomy" id="29172"/>
    <lineage>
        <taxon>Eukaryota</taxon>
        <taxon>Metazoa</taxon>
        <taxon>Ecdysozoa</taxon>
        <taxon>Nematoda</taxon>
        <taxon>Chromadorea</taxon>
        <taxon>Rhabditida</taxon>
        <taxon>Rhabditina</taxon>
        <taxon>Rhabditomorpha</taxon>
        <taxon>Strongyloidea</taxon>
        <taxon>Metastrongylidae</taxon>
        <taxon>Dictyocaulus</taxon>
    </lineage>
</organism>
<dbReference type="Gene3D" id="1.10.10.1940">
    <property type="match status" value="1"/>
</dbReference>
<keyword evidence="1" id="KW-0732">Signal</keyword>
<dbReference type="EMBL" id="KN716421">
    <property type="protein sequence ID" value="KJH45197.1"/>
    <property type="molecule type" value="Genomic_DNA"/>
</dbReference>
<evidence type="ECO:0000313" key="4">
    <source>
        <dbReference type="Proteomes" id="UP000053766"/>
    </source>
</evidence>